<proteinExistence type="inferred from homology"/>
<evidence type="ECO:0000256" key="2">
    <source>
        <dbReference type="ARBA" id="ARBA00023015"/>
    </source>
</evidence>
<name>A0A9D9I619_9BACT</name>
<evidence type="ECO:0000256" key="5">
    <source>
        <dbReference type="ARBA" id="ARBA00023163"/>
    </source>
</evidence>
<dbReference type="GO" id="GO:0016987">
    <property type="term" value="F:sigma factor activity"/>
    <property type="evidence" value="ECO:0007669"/>
    <property type="project" value="UniProtKB-KW"/>
</dbReference>
<dbReference type="AlphaFoldDB" id="A0A9D9I619"/>
<dbReference type="InterPro" id="IPR039425">
    <property type="entry name" value="RNA_pol_sigma-70-like"/>
</dbReference>
<dbReference type="PANTHER" id="PTHR43133">
    <property type="entry name" value="RNA POLYMERASE ECF-TYPE SIGMA FACTO"/>
    <property type="match status" value="1"/>
</dbReference>
<dbReference type="Proteomes" id="UP000823597">
    <property type="component" value="Unassembled WGS sequence"/>
</dbReference>
<dbReference type="SUPFAM" id="SSF88946">
    <property type="entry name" value="Sigma2 domain of RNA polymerase sigma factors"/>
    <property type="match status" value="1"/>
</dbReference>
<dbReference type="InterPro" id="IPR007627">
    <property type="entry name" value="RNA_pol_sigma70_r2"/>
</dbReference>
<dbReference type="GO" id="GO:0006352">
    <property type="term" value="P:DNA-templated transcription initiation"/>
    <property type="evidence" value="ECO:0007669"/>
    <property type="project" value="InterPro"/>
</dbReference>
<evidence type="ECO:0000313" key="8">
    <source>
        <dbReference type="EMBL" id="MBO8465969.1"/>
    </source>
</evidence>
<evidence type="ECO:0000256" key="3">
    <source>
        <dbReference type="ARBA" id="ARBA00023082"/>
    </source>
</evidence>
<evidence type="ECO:0000256" key="1">
    <source>
        <dbReference type="ARBA" id="ARBA00010641"/>
    </source>
</evidence>
<dbReference type="InterPro" id="IPR013324">
    <property type="entry name" value="RNA_pol_sigma_r3/r4-like"/>
</dbReference>
<keyword evidence="4" id="KW-0238">DNA-binding</keyword>
<protein>
    <submittedName>
        <fullName evidence="8">Sigma-70 family RNA polymerase sigma factor</fullName>
    </submittedName>
</protein>
<feature type="domain" description="RNA polymerase sigma factor 70 region 4 type 2" evidence="7">
    <location>
        <begin position="98"/>
        <end position="148"/>
    </location>
</feature>
<evidence type="ECO:0000256" key="4">
    <source>
        <dbReference type="ARBA" id="ARBA00023125"/>
    </source>
</evidence>
<comment type="caution">
    <text evidence="8">The sequence shown here is derived from an EMBL/GenBank/DDBJ whole genome shotgun (WGS) entry which is preliminary data.</text>
</comment>
<dbReference type="Pfam" id="PF04542">
    <property type="entry name" value="Sigma70_r2"/>
    <property type="match status" value="1"/>
</dbReference>
<keyword evidence="5" id="KW-0804">Transcription</keyword>
<evidence type="ECO:0000313" key="9">
    <source>
        <dbReference type="Proteomes" id="UP000823597"/>
    </source>
</evidence>
<reference evidence="8" key="1">
    <citation type="submission" date="2020-10" db="EMBL/GenBank/DDBJ databases">
        <authorList>
            <person name="Gilroy R."/>
        </authorList>
    </citation>
    <scope>NUCLEOTIDE SEQUENCE</scope>
    <source>
        <strain evidence="8">10037</strain>
    </source>
</reference>
<evidence type="ECO:0000259" key="6">
    <source>
        <dbReference type="Pfam" id="PF04542"/>
    </source>
</evidence>
<evidence type="ECO:0000259" key="7">
    <source>
        <dbReference type="Pfam" id="PF08281"/>
    </source>
</evidence>
<dbReference type="InterPro" id="IPR013249">
    <property type="entry name" value="RNA_pol_sigma70_r4_t2"/>
</dbReference>
<keyword evidence="3" id="KW-0731">Sigma factor</keyword>
<keyword evidence="2" id="KW-0805">Transcription regulation</keyword>
<dbReference type="InterPro" id="IPR036388">
    <property type="entry name" value="WH-like_DNA-bd_sf"/>
</dbReference>
<dbReference type="Pfam" id="PF08281">
    <property type="entry name" value="Sigma70_r4_2"/>
    <property type="match status" value="1"/>
</dbReference>
<dbReference type="Gene3D" id="1.10.1740.10">
    <property type="match status" value="1"/>
</dbReference>
<reference evidence="8" key="2">
    <citation type="journal article" date="2021" name="PeerJ">
        <title>Extensive microbial diversity within the chicken gut microbiome revealed by metagenomics and culture.</title>
        <authorList>
            <person name="Gilroy R."/>
            <person name="Ravi A."/>
            <person name="Getino M."/>
            <person name="Pursley I."/>
            <person name="Horton D.L."/>
            <person name="Alikhan N.F."/>
            <person name="Baker D."/>
            <person name="Gharbi K."/>
            <person name="Hall N."/>
            <person name="Watson M."/>
            <person name="Adriaenssens E.M."/>
            <person name="Foster-Nyarko E."/>
            <person name="Jarju S."/>
            <person name="Secka A."/>
            <person name="Antonio M."/>
            <person name="Oren A."/>
            <person name="Chaudhuri R.R."/>
            <person name="La Ragione R."/>
            <person name="Hildebrand F."/>
            <person name="Pallen M.J."/>
        </authorList>
    </citation>
    <scope>NUCLEOTIDE SEQUENCE</scope>
    <source>
        <strain evidence="8">10037</strain>
    </source>
</reference>
<dbReference type="GO" id="GO:0003677">
    <property type="term" value="F:DNA binding"/>
    <property type="evidence" value="ECO:0007669"/>
    <property type="project" value="UniProtKB-KW"/>
</dbReference>
<dbReference type="InterPro" id="IPR014284">
    <property type="entry name" value="RNA_pol_sigma-70_dom"/>
</dbReference>
<dbReference type="PANTHER" id="PTHR43133:SF8">
    <property type="entry name" value="RNA POLYMERASE SIGMA FACTOR HI_1459-RELATED"/>
    <property type="match status" value="1"/>
</dbReference>
<comment type="similarity">
    <text evidence="1">Belongs to the sigma-70 factor family. ECF subfamily.</text>
</comment>
<dbReference type="NCBIfam" id="TIGR02937">
    <property type="entry name" value="sigma70-ECF"/>
    <property type="match status" value="1"/>
</dbReference>
<dbReference type="Gene3D" id="1.10.10.10">
    <property type="entry name" value="Winged helix-like DNA-binding domain superfamily/Winged helix DNA-binding domain"/>
    <property type="match status" value="1"/>
</dbReference>
<dbReference type="InterPro" id="IPR013325">
    <property type="entry name" value="RNA_pol_sigma_r2"/>
</dbReference>
<organism evidence="8 9">
    <name type="scientific">Candidatus Merdivivens pullistercoris</name>
    <dbReference type="NCBI Taxonomy" id="2840873"/>
    <lineage>
        <taxon>Bacteria</taxon>
        <taxon>Pseudomonadati</taxon>
        <taxon>Bacteroidota</taxon>
        <taxon>Bacteroidia</taxon>
        <taxon>Bacteroidales</taxon>
        <taxon>Muribaculaceae</taxon>
        <taxon>Muribaculaceae incertae sedis</taxon>
        <taxon>Candidatus Merdivivens</taxon>
    </lineage>
</organism>
<dbReference type="EMBL" id="JADIME010000085">
    <property type="protein sequence ID" value="MBO8465969.1"/>
    <property type="molecule type" value="Genomic_DNA"/>
</dbReference>
<accession>A0A9D9I619</accession>
<gene>
    <name evidence="8" type="ORF">IAB93_08265</name>
</gene>
<sequence>MMDRYGDMVYRLALSVLCDRDEADDVAQEVFIKVWKNASRYDPAYSFSTWVCRMAYNLSIDRLRKAGRRRRADSEQYMMRGQSVPFSDPVEKEDAERLLKHILERLSPSQRTVFYLSEILGVPHDEISEITGMGYDSVKSNLYHARKNIKEMIEGQL</sequence>
<feature type="domain" description="RNA polymerase sigma-70 region 2" evidence="6">
    <location>
        <begin position="2"/>
        <end position="69"/>
    </location>
</feature>
<dbReference type="SUPFAM" id="SSF88659">
    <property type="entry name" value="Sigma3 and sigma4 domains of RNA polymerase sigma factors"/>
    <property type="match status" value="1"/>
</dbReference>